<organism evidence="2 3">
    <name type="scientific">Methanolobus tindarius DSM 2278</name>
    <dbReference type="NCBI Taxonomy" id="1090322"/>
    <lineage>
        <taxon>Archaea</taxon>
        <taxon>Methanobacteriati</taxon>
        <taxon>Methanobacteriota</taxon>
        <taxon>Stenosarchaea group</taxon>
        <taxon>Methanomicrobia</taxon>
        <taxon>Methanosarcinales</taxon>
        <taxon>Methanosarcinaceae</taxon>
        <taxon>Methanolobus</taxon>
    </lineage>
</organism>
<comment type="caution">
    <text evidence="2">The sequence shown here is derived from an EMBL/GenBank/DDBJ whole genome shotgun (WGS) entry which is preliminary data.</text>
</comment>
<name>W9DNV3_METTI</name>
<dbReference type="Gene3D" id="3.40.50.880">
    <property type="match status" value="1"/>
</dbReference>
<dbReference type="PANTHER" id="PTHR42695">
    <property type="entry name" value="GLUTAMINE AMIDOTRANSFERASE YLR126C-RELATED"/>
    <property type="match status" value="1"/>
</dbReference>
<sequence>MTLLIVKNITREGPGILEKILHENNIGFHIVDLDAGDNLPEPDNYSALIVFGGPDSANDKTEKMHQELAMIEKAIDLEIPYLGICLGMQTLAKSRGALIRKNEVREIGFTSEDGEYYSVNIQDEFVNDPLFAGLGNPLKIFHLHGETVDLTDNIELLGTGKYCKNQIIKAGKNAYGIQGHFELTPEMFEVWLDNDPELMELDRNMLLQDFYELDGEYSNNGYTLFSNFLKIAGLL</sequence>
<dbReference type="CDD" id="cd01741">
    <property type="entry name" value="GATase1_1"/>
    <property type="match status" value="1"/>
</dbReference>
<dbReference type="PROSITE" id="PS51273">
    <property type="entry name" value="GATASE_TYPE_1"/>
    <property type="match status" value="1"/>
</dbReference>
<dbReference type="AlphaFoldDB" id="W9DNV3"/>
<dbReference type="InterPro" id="IPR017926">
    <property type="entry name" value="GATASE"/>
</dbReference>
<dbReference type="Pfam" id="PF00117">
    <property type="entry name" value="GATase"/>
    <property type="match status" value="1"/>
</dbReference>
<reference evidence="2 3" key="1">
    <citation type="submission" date="2013-08" db="EMBL/GenBank/DDBJ databases">
        <authorList>
            <consortium name="DOE Joint Genome Institute"/>
            <person name="Eisen J."/>
            <person name="Huntemann M."/>
            <person name="Han J."/>
            <person name="Chen A."/>
            <person name="Kyrpides N."/>
            <person name="Mavromatis K."/>
            <person name="Markowitz V."/>
            <person name="Palaniappan K."/>
            <person name="Ivanova N."/>
            <person name="Schaumberg A."/>
            <person name="Pati A."/>
            <person name="Liolios K."/>
            <person name="Nordberg H.P."/>
            <person name="Cantor M.N."/>
            <person name="Hua S.X."/>
            <person name="Woyke T."/>
        </authorList>
    </citation>
    <scope>NUCLEOTIDE SEQUENCE [LARGE SCALE GENOMIC DNA]</scope>
    <source>
        <strain evidence="2 3">DSM 2278</strain>
    </source>
</reference>
<accession>W9DNV3</accession>
<dbReference type="OrthoDB" id="7388at2157"/>
<dbReference type="PANTHER" id="PTHR42695:SF5">
    <property type="entry name" value="GLUTAMINE AMIDOTRANSFERASE YLR126C-RELATED"/>
    <property type="match status" value="1"/>
</dbReference>
<protein>
    <submittedName>
        <fullName evidence="2">GMP synthase family protein</fullName>
    </submittedName>
</protein>
<keyword evidence="3" id="KW-1185">Reference proteome</keyword>
<dbReference type="SUPFAM" id="SSF52317">
    <property type="entry name" value="Class I glutamine amidotransferase-like"/>
    <property type="match status" value="1"/>
</dbReference>
<dbReference type="STRING" id="1090322.MettiDRAFT_0089"/>
<dbReference type="GO" id="GO:0005829">
    <property type="term" value="C:cytosol"/>
    <property type="evidence" value="ECO:0007669"/>
    <property type="project" value="TreeGrafter"/>
</dbReference>
<feature type="domain" description="Glutamine amidotransferase" evidence="1">
    <location>
        <begin position="21"/>
        <end position="187"/>
    </location>
</feature>
<evidence type="ECO:0000313" key="3">
    <source>
        <dbReference type="Proteomes" id="UP000019483"/>
    </source>
</evidence>
<gene>
    <name evidence="2" type="ORF">MettiDRAFT_0089</name>
</gene>
<evidence type="ECO:0000259" key="1">
    <source>
        <dbReference type="Pfam" id="PF00117"/>
    </source>
</evidence>
<dbReference type="RefSeq" id="WP_023843827.1">
    <property type="nucleotide sequence ID" value="NZ_AZAJ01000001.1"/>
</dbReference>
<dbReference type="Proteomes" id="UP000019483">
    <property type="component" value="Unassembled WGS sequence"/>
</dbReference>
<proteinExistence type="predicted"/>
<dbReference type="InterPro" id="IPR029062">
    <property type="entry name" value="Class_I_gatase-like"/>
</dbReference>
<evidence type="ECO:0000313" key="2">
    <source>
        <dbReference type="EMBL" id="ETA66690.1"/>
    </source>
</evidence>
<dbReference type="EMBL" id="AZAJ01000001">
    <property type="protein sequence ID" value="ETA66690.1"/>
    <property type="molecule type" value="Genomic_DNA"/>
</dbReference>
<dbReference type="InterPro" id="IPR044992">
    <property type="entry name" value="ChyE-like"/>
</dbReference>